<feature type="compositionally biased region" description="Low complexity" evidence="1">
    <location>
        <begin position="371"/>
        <end position="382"/>
    </location>
</feature>
<dbReference type="AlphaFoldDB" id="A0A4S4M747"/>
<keyword evidence="2" id="KW-0812">Transmembrane</keyword>
<dbReference type="EMBL" id="SGPL01000023">
    <property type="protein sequence ID" value="THH20368.1"/>
    <property type="molecule type" value="Genomic_DNA"/>
</dbReference>
<feature type="transmembrane region" description="Helical" evidence="2">
    <location>
        <begin position="81"/>
        <end position="102"/>
    </location>
</feature>
<sequence length="403" mass="44308">MRKAMLLYYRYFLFALLVVGDAVICSAGVWNLSLAQAAGSRARLDPYMIYLGAFSLVVVLPIVFLDVFWKRAITGRVWFECVWVGLLSVLHLAGAAAVTATFPRVMCSSQVKRATIDSCTSTKLLEAFAWTCTICRKCLLHGTLNPAGSRSSVLLAVSVHLFVLVFSAVVHHSLDDTVWHATVRTYPWYRHAFCQQIHTPPHSPVKHHHSSLVAPQPRRPVNLPTESELGARYQIEYLGSPVSLAADHPAPPAPAAPNHPSIIQPTRRVSSSMPSLYPLQIKSAWTADSGVCIPEPSTSLTESRPAPWHSSSLPKNEDSPLGDWPRKDIMKEPPKARRAPRKPPPSSALPEALPDTSAQERPTPPQPSAYRSRPGGPRQRSRSSADMHRPPPLDLSGLSSMRT</sequence>
<dbReference type="Proteomes" id="UP000310158">
    <property type="component" value="Unassembled WGS sequence"/>
</dbReference>
<keyword evidence="4" id="KW-1185">Reference proteome</keyword>
<evidence type="ECO:0008006" key="5">
    <source>
        <dbReference type="Google" id="ProtNLM"/>
    </source>
</evidence>
<organism evidence="3 4">
    <name type="scientific">Bondarzewia mesenterica</name>
    <dbReference type="NCBI Taxonomy" id="1095465"/>
    <lineage>
        <taxon>Eukaryota</taxon>
        <taxon>Fungi</taxon>
        <taxon>Dikarya</taxon>
        <taxon>Basidiomycota</taxon>
        <taxon>Agaricomycotina</taxon>
        <taxon>Agaricomycetes</taxon>
        <taxon>Russulales</taxon>
        <taxon>Bondarzewiaceae</taxon>
        <taxon>Bondarzewia</taxon>
    </lineage>
</organism>
<feature type="region of interest" description="Disordered" evidence="1">
    <location>
        <begin position="244"/>
        <end position="269"/>
    </location>
</feature>
<name>A0A4S4M747_9AGAM</name>
<keyword evidence="2" id="KW-1133">Transmembrane helix</keyword>
<feature type="compositionally biased region" description="Basic and acidic residues" evidence="1">
    <location>
        <begin position="324"/>
        <end position="335"/>
    </location>
</feature>
<evidence type="ECO:0000256" key="2">
    <source>
        <dbReference type="SAM" id="Phobius"/>
    </source>
</evidence>
<feature type="transmembrane region" description="Helical" evidence="2">
    <location>
        <begin position="47"/>
        <end position="69"/>
    </location>
</feature>
<evidence type="ECO:0000256" key="1">
    <source>
        <dbReference type="SAM" id="MobiDB-lite"/>
    </source>
</evidence>
<feature type="region of interest" description="Disordered" evidence="1">
    <location>
        <begin position="296"/>
        <end position="403"/>
    </location>
</feature>
<dbReference type="OrthoDB" id="3269357at2759"/>
<evidence type="ECO:0000313" key="4">
    <source>
        <dbReference type="Proteomes" id="UP000310158"/>
    </source>
</evidence>
<evidence type="ECO:0000313" key="3">
    <source>
        <dbReference type="EMBL" id="THH20368.1"/>
    </source>
</evidence>
<proteinExistence type="predicted"/>
<keyword evidence="2" id="KW-0472">Membrane</keyword>
<protein>
    <recommendedName>
        <fullName evidence="5">MARVEL domain-containing protein</fullName>
    </recommendedName>
</protein>
<reference evidence="3 4" key="1">
    <citation type="submission" date="2019-02" db="EMBL/GenBank/DDBJ databases">
        <title>Genome sequencing of the rare red list fungi Bondarzewia mesenterica.</title>
        <authorList>
            <person name="Buettner E."/>
            <person name="Kellner H."/>
        </authorList>
    </citation>
    <scope>NUCLEOTIDE SEQUENCE [LARGE SCALE GENOMIC DNA]</scope>
    <source>
        <strain evidence="3 4">DSM 108281</strain>
    </source>
</reference>
<comment type="caution">
    <text evidence="3">The sequence shown here is derived from an EMBL/GenBank/DDBJ whole genome shotgun (WGS) entry which is preliminary data.</text>
</comment>
<accession>A0A4S4M747</accession>
<gene>
    <name evidence="3" type="ORF">EW146_g958</name>
</gene>